<sequence>MVKVKFLLFATLREKYGRKEVLVDCDGTLADAVRRASEILGPEFYGEVFSDSEVRRDRIILVNGRHVQFAKTEGLEEGTVVSIFPPIAGG</sequence>
<name>A0A7C4D3F4_THEPE</name>
<dbReference type="PANTHER" id="PTHR38031:SF1">
    <property type="entry name" value="SULFUR CARRIER PROTEIN CYSO"/>
    <property type="match status" value="1"/>
</dbReference>
<accession>A0A7C4D3F4</accession>
<protein>
    <submittedName>
        <fullName evidence="1">Molybdopterin synthase sulfur carrier subunit</fullName>
    </submittedName>
</protein>
<dbReference type="Pfam" id="PF02597">
    <property type="entry name" value="ThiS"/>
    <property type="match status" value="1"/>
</dbReference>
<reference evidence="1" key="1">
    <citation type="journal article" date="2020" name="mSystems">
        <title>Genome- and Community-Level Interaction Insights into Carbon Utilization and Element Cycling Functions of Hydrothermarchaeota in Hydrothermal Sediment.</title>
        <authorList>
            <person name="Zhou Z."/>
            <person name="Liu Y."/>
            <person name="Xu W."/>
            <person name="Pan J."/>
            <person name="Luo Z.H."/>
            <person name="Li M."/>
        </authorList>
    </citation>
    <scope>NUCLEOTIDE SEQUENCE</scope>
    <source>
        <strain evidence="1">SpSt-649</strain>
    </source>
</reference>
<proteinExistence type="predicted"/>
<dbReference type="InterPro" id="IPR012675">
    <property type="entry name" value="Beta-grasp_dom_sf"/>
</dbReference>
<gene>
    <name evidence="1" type="ORF">ENU21_03345</name>
</gene>
<dbReference type="InterPro" id="IPR016155">
    <property type="entry name" value="Mopterin_synth/thiamin_S_b"/>
</dbReference>
<dbReference type="EMBL" id="DTBQ01000093">
    <property type="protein sequence ID" value="HGM46776.1"/>
    <property type="molecule type" value="Genomic_DNA"/>
</dbReference>
<dbReference type="SUPFAM" id="SSF54285">
    <property type="entry name" value="MoaD/ThiS"/>
    <property type="match status" value="1"/>
</dbReference>
<dbReference type="Gene3D" id="3.10.20.30">
    <property type="match status" value="1"/>
</dbReference>
<dbReference type="AlphaFoldDB" id="A0A7C4D3F4"/>
<dbReference type="InterPro" id="IPR003749">
    <property type="entry name" value="ThiS/MoaD-like"/>
</dbReference>
<comment type="caution">
    <text evidence="1">The sequence shown here is derived from an EMBL/GenBank/DDBJ whole genome shotgun (WGS) entry which is preliminary data.</text>
</comment>
<evidence type="ECO:0000313" key="1">
    <source>
        <dbReference type="EMBL" id="HGM46776.1"/>
    </source>
</evidence>
<dbReference type="InterPro" id="IPR052045">
    <property type="entry name" value="Sulfur_Carrier/Prot_Modifier"/>
</dbReference>
<dbReference type="PANTHER" id="PTHR38031">
    <property type="entry name" value="SULFUR CARRIER PROTEIN SLR0821-RELATED"/>
    <property type="match status" value="1"/>
</dbReference>
<organism evidence="1">
    <name type="scientific">Thermofilum pendens</name>
    <dbReference type="NCBI Taxonomy" id="2269"/>
    <lineage>
        <taxon>Archaea</taxon>
        <taxon>Thermoproteota</taxon>
        <taxon>Thermoprotei</taxon>
        <taxon>Thermofilales</taxon>
        <taxon>Thermofilaceae</taxon>
        <taxon>Thermofilum</taxon>
    </lineage>
</organism>